<dbReference type="Pfam" id="PF13098">
    <property type="entry name" value="Thioredoxin_2"/>
    <property type="match status" value="1"/>
</dbReference>
<gene>
    <name evidence="2" type="ORF">MNB_SV-12-636</name>
</gene>
<accession>A0A1W1BY63</accession>
<proteinExistence type="predicted"/>
<reference evidence="2" key="1">
    <citation type="submission" date="2016-10" db="EMBL/GenBank/DDBJ databases">
        <authorList>
            <person name="de Groot N.N."/>
        </authorList>
    </citation>
    <scope>NUCLEOTIDE SEQUENCE</scope>
</reference>
<feature type="domain" description="Thioredoxin-like fold" evidence="1">
    <location>
        <begin position="79"/>
        <end position="165"/>
    </location>
</feature>
<sequence length="176" mass="20466">MRFFVTVIILTLYLFSYSSYQVEPYYQIEDEEITTQQSSEFVIVEDNSTDNELEFVEFQSQTPVIEYIDLKTAQKEAIDEHKFLLIKIESNNCPSCIRLNTLLDTNENIKSMVNTYTKAVKYNREDDKIPAKLDYFGTPTLFIFDSSGKQVLMKLQGNEAIDELEESLNTVIYDQS</sequence>
<dbReference type="Gene3D" id="3.40.30.10">
    <property type="entry name" value="Glutaredoxin"/>
    <property type="match status" value="1"/>
</dbReference>
<dbReference type="AlphaFoldDB" id="A0A1W1BY63"/>
<organism evidence="2">
    <name type="scientific">hydrothermal vent metagenome</name>
    <dbReference type="NCBI Taxonomy" id="652676"/>
    <lineage>
        <taxon>unclassified sequences</taxon>
        <taxon>metagenomes</taxon>
        <taxon>ecological metagenomes</taxon>
    </lineage>
</organism>
<dbReference type="InterPro" id="IPR012336">
    <property type="entry name" value="Thioredoxin-like_fold"/>
</dbReference>
<evidence type="ECO:0000259" key="1">
    <source>
        <dbReference type="Pfam" id="PF13098"/>
    </source>
</evidence>
<name>A0A1W1BY63_9ZZZZ</name>
<dbReference type="EMBL" id="FPHE01000083">
    <property type="protein sequence ID" value="SFV58443.1"/>
    <property type="molecule type" value="Genomic_DNA"/>
</dbReference>
<dbReference type="SUPFAM" id="SSF52833">
    <property type="entry name" value="Thioredoxin-like"/>
    <property type="match status" value="1"/>
</dbReference>
<protein>
    <recommendedName>
        <fullName evidence="1">Thioredoxin-like fold domain-containing protein</fullName>
    </recommendedName>
</protein>
<dbReference type="InterPro" id="IPR036249">
    <property type="entry name" value="Thioredoxin-like_sf"/>
</dbReference>
<evidence type="ECO:0000313" key="2">
    <source>
        <dbReference type="EMBL" id="SFV58443.1"/>
    </source>
</evidence>